<dbReference type="Pfam" id="PF00528">
    <property type="entry name" value="BPD_transp_1"/>
    <property type="match status" value="1"/>
</dbReference>
<feature type="domain" description="ABC transmembrane type-1" evidence="7">
    <location>
        <begin position="18"/>
        <end position="202"/>
    </location>
</feature>
<evidence type="ECO:0000259" key="7">
    <source>
        <dbReference type="PROSITE" id="PS50928"/>
    </source>
</evidence>
<gene>
    <name evidence="8" type="ORF">CKO28_10335</name>
</gene>
<evidence type="ECO:0000256" key="6">
    <source>
        <dbReference type="RuleBase" id="RU363032"/>
    </source>
</evidence>
<dbReference type="SUPFAM" id="SSF161098">
    <property type="entry name" value="MetI-like"/>
    <property type="match status" value="1"/>
</dbReference>
<feature type="transmembrane region" description="Helical" evidence="6">
    <location>
        <begin position="81"/>
        <end position="100"/>
    </location>
</feature>
<comment type="subcellular location">
    <subcellularLocation>
        <location evidence="1 6">Cell membrane</location>
        <topology evidence="1 6">Multi-pass membrane protein</topology>
    </subcellularLocation>
</comment>
<dbReference type="Gene3D" id="1.10.3720.10">
    <property type="entry name" value="MetI-like"/>
    <property type="match status" value="1"/>
</dbReference>
<dbReference type="PROSITE" id="PS50928">
    <property type="entry name" value="ABC_TM1"/>
    <property type="match status" value="1"/>
</dbReference>
<evidence type="ECO:0000256" key="4">
    <source>
        <dbReference type="ARBA" id="ARBA00022989"/>
    </source>
</evidence>
<comment type="caution">
    <text evidence="8">The sequence shown here is derived from an EMBL/GenBank/DDBJ whole genome shotgun (WGS) entry which is preliminary data.</text>
</comment>
<name>A0ABS1DEB2_9PROT</name>
<feature type="transmembrane region" description="Helical" evidence="6">
    <location>
        <begin position="22"/>
        <end position="41"/>
    </location>
</feature>
<evidence type="ECO:0000313" key="8">
    <source>
        <dbReference type="EMBL" id="MBK1668432.1"/>
    </source>
</evidence>
<evidence type="ECO:0000256" key="2">
    <source>
        <dbReference type="ARBA" id="ARBA00022448"/>
    </source>
</evidence>
<reference evidence="8 9" key="1">
    <citation type="journal article" date="2020" name="Microorganisms">
        <title>Osmotic Adaptation and Compatible Solute Biosynthesis of Phototrophic Bacteria as Revealed from Genome Analyses.</title>
        <authorList>
            <person name="Imhoff J.F."/>
            <person name="Rahn T."/>
            <person name="Kunzel S."/>
            <person name="Keller A."/>
            <person name="Neulinger S.C."/>
        </authorList>
    </citation>
    <scope>NUCLEOTIDE SEQUENCE [LARGE SCALE GENOMIC DNA]</scope>
    <source>
        <strain evidence="8 9">DSM 9895</strain>
    </source>
</reference>
<dbReference type="CDD" id="cd06261">
    <property type="entry name" value="TM_PBP2"/>
    <property type="match status" value="1"/>
</dbReference>
<keyword evidence="5 6" id="KW-0472">Membrane</keyword>
<feature type="transmembrane region" description="Helical" evidence="6">
    <location>
        <begin position="179"/>
        <end position="198"/>
    </location>
</feature>
<feature type="transmembrane region" description="Helical" evidence="6">
    <location>
        <begin position="53"/>
        <end position="75"/>
    </location>
</feature>
<keyword evidence="9" id="KW-1185">Reference proteome</keyword>
<evidence type="ECO:0000313" key="9">
    <source>
        <dbReference type="Proteomes" id="UP001296873"/>
    </source>
</evidence>
<protein>
    <submittedName>
        <fullName evidence="8">Quaternary ammonium transporter</fullName>
    </submittedName>
</protein>
<keyword evidence="3 6" id="KW-0812">Transmembrane</keyword>
<dbReference type="InterPro" id="IPR035906">
    <property type="entry name" value="MetI-like_sf"/>
</dbReference>
<dbReference type="PANTHER" id="PTHR30177">
    <property type="entry name" value="GLYCINE BETAINE/L-PROLINE TRANSPORT SYSTEM PERMEASE PROTEIN PROW"/>
    <property type="match status" value="1"/>
</dbReference>
<proteinExistence type="inferred from homology"/>
<evidence type="ECO:0000256" key="5">
    <source>
        <dbReference type="ARBA" id="ARBA00023136"/>
    </source>
</evidence>
<evidence type="ECO:0000256" key="3">
    <source>
        <dbReference type="ARBA" id="ARBA00022692"/>
    </source>
</evidence>
<keyword evidence="4 6" id="KW-1133">Transmembrane helix</keyword>
<comment type="similarity">
    <text evidence="6">Belongs to the binding-protein-dependent transport system permease family.</text>
</comment>
<sequence>MIRWSWVGRHLDDIGWLFVEHIQLAGLALVFGFAIAFPLSLMALRWPRLYGPLLGFTGVLFTVPSLALFILLIPYTGLSKATSLIGLTIYTLLILVRNIVEGLRGVSPHVLDAAKAMGLTRTQRLFQVELPLALPMIMAGIRIAAVTTIGLVTVTALIGQGGLGRLFIDGFTRDFATPVIVGFVLSVALAVVVDLLLVRLQSALTPWHDEAGR</sequence>
<dbReference type="InterPro" id="IPR051204">
    <property type="entry name" value="ABC_transp_perm/SBD"/>
</dbReference>
<evidence type="ECO:0000256" key="1">
    <source>
        <dbReference type="ARBA" id="ARBA00004651"/>
    </source>
</evidence>
<dbReference type="Proteomes" id="UP001296873">
    <property type="component" value="Unassembled WGS sequence"/>
</dbReference>
<dbReference type="PANTHER" id="PTHR30177:SF4">
    <property type="entry name" value="OSMOPROTECTANT IMPORT PERMEASE PROTEIN OSMW"/>
    <property type="match status" value="1"/>
</dbReference>
<accession>A0ABS1DEB2</accession>
<keyword evidence="2 6" id="KW-0813">Transport</keyword>
<dbReference type="InterPro" id="IPR000515">
    <property type="entry name" value="MetI-like"/>
</dbReference>
<dbReference type="EMBL" id="NRRL01000023">
    <property type="protein sequence ID" value="MBK1668432.1"/>
    <property type="molecule type" value="Genomic_DNA"/>
</dbReference>
<feature type="transmembrane region" description="Helical" evidence="6">
    <location>
        <begin position="132"/>
        <end position="159"/>
    </location>
</feature>
<organism evidence="8 9">
    <name type="scientific">Rhodovibrio sodomensis</name>
    <dbReference type="NCBI Taxonomy" id="1088"/>
    <lineage>
        <taxon>Bacteria</taxon>
        <taxon>Pseudomonadati</taxon>
        <taxon>Pseudomonadota</taxon>
        <taxon>Alphaproteobacteria</taxon>
        <taxon>Rhodospirillales</taxon>
        <taxon>Rhodovibrionaceae</taxon>
        <taxon>Rhodovibrio</taxon>
    </lineage>
</organism>